<accession>A0A3B1CZ44</accession>
<dbReference type="PANTHER" id="PTHR43242">
    <property type="entry name" value="NAD(P)-BINDING ROSSMANN-FOLD SUPERFAMILY PROTEIN"/>
    <property type="match status" value="1"/>
</dbReference>
<name>A0A3B1CZ44_9ZZZZ</name>
<dbReference type="PANTHER" id="PTHR43242:SF1">
    <property type="entry name" value="NAD(P)-BINDING ROSSMANN-FOLD SUPERFAMILY PROTEIN"/>
    <property type="match status" value="1"/>
</dbReference>
<dbReference type="InterPro" id="IPR036291">
    <property type="entry name" value="NAD(P)-bd_dom_sf"/>
</dbReference>
<gene>
    <name evidence="2" type="ORF">MNBD_NITROSPIRAE01-1356</name>
</gene>
<dbReference type="SUPFAM" id="SSF51735">
    <property type="entry name" value="NAD(P)-binding Rossmann-fold domains"/>
    <property type="match status" value="1"/>
</dbReference>
<dbReference type="InterPro" id="IPR029903">
    <property type="entry name" value="RmlD-like-bd"/>
</dbReference>
<dbReference type="Gene3D" id="3.40.50.720">
    <property type="entry name" value="NAD(P)-binding Rossmann-like Domain"/>
    <property type="match status" value="1"/>
</dbReference>
<dbReference type="Gene3D" id="3.90.25.10">
    <property type="entry name" value="UDP-galactose 4-epimerase, domain 1"/>
    <property type="match status" value="1"/>
</dbReference>
<dbReference type="Pfam" id="PF04321">
    <property type="entry name" value="RmlD_sub_bind"/>
    <property type="match status" value="1"/>
</dbReference>
<sequence length="279" mass="31279">MKPSILLFGASSILGFHLASTFSDDILPFVPPGNTSPSLRDWPVLQLENTHWIARQCELHHPEILIYCHAVCDVNKCEADPNWAYELNVSHLSRVLEVLPSKTRLIYVSSDHVFGGDGRYSETSLTCPISVYGRTRVEAEALVQKHAGALIIRPGLSLGVSCNGRTGHMDWLRYRSERNLPITIIKDEMRSVVWADDLSLRVMQLAKCRETGLRHLPAESVVSRVDLASFLAKSMGKSLNFKIESRDEQSAPHIGHVELISNYRDHFSQALPSVIKEVK</sequence>
<organism evidence="2">
    <name type="scientific">hydrothermal vent metagenome</name>
    <dbReference type="NCBI Taxonomy" id="652676"/>
    <lineage>
        <taxon>unclassified sequences</taxon>
        <taxon>metagenomes</taxon>
        <taxon>ecological metagenomes</taxon>
    </lineage>
</organism>
<evidence type="ECO:0000259" key="1">
    <source>
        <dbReference type="Pfam" id="PF04321"/>
    </source>
</evidence>
<reference evidence="2" key="1">
    <citation type="submission" date="2018-06" db="EMBL/GenBank/DDBJ databases">
        <authorList>
            <person name="Zhirakovskaya E."/>
        </authorList>
    </citation>
    <scope>NUCLEOTIDE SEQUENCE</scope>
</reference>
<protein>
    <recommendedName>
        <fullName evidence="1">RmlD-like substrate binding domain-containing protein</fullName>
    </recommendedName>
</protein>
<dbReference type="AlphaFoldDB" id="A0A3B1CZ44"/>
<feature type="domain" description="RmlD-like substrate binding" evidence="1">
    <location>
        <begin position="5"/>
        <end position="238"/>
    </location>
</feature>
<proteinExistence type="predicted"/>
<dbReference type="EMBL" id="UOGF01000079">
    <property type="protein sequence ID" value="VAX31841.1"/>
    <property type="molecule type" value="Genomic_DNA"/>
</dbReference>
<evidence type="ECO:0000313" key="2">
    <source>
        <dbReference type="EMBL" id="VAX31841.1"/>
    </source>
</evidence>